<gene>
    <name evidence="3" type="ORF">TL08_26255</name>
</gene>
<dbReference type="AlphaFoldDB" id="A0AAC9HX03"/>
<keyword evidence="2" id="KW-0812">Transmembrane</keyword>
<keyword evidence="2" id="KW-0472">Membrane</keyword>
<dbReference type="EMBL" id="CP014859">
    <property type="protein sequence ID" value="AOS66020.1"/>
    <property type="molecule type" value="Genomic_DNA"/>
</dbReference>
<evidence type="ECO:0000256" key="2">
    <source>
        <dbReference type="SAM" id="Phobius"/>
    </source>
</evidence>
<keyword evidence="4" id="KW-1185">Reference proteome</keyword>
<evidence type="ECO:0000313" key="3">
    <source>
        <dbReference type="EMBL" id="AOS66020.1"/>
    </source>
</evidence>
<accession>A0AAC9HX03</accession>
<evidence type="ECO:0000313" key="4">
    <source>
        <dbReference type="Proteomes" id="UP000095210"/>
    </source>
</evidence>
<dbReference type="RefSeq" id="WP_069852860.1">
    <property type="nucleotide sequence ID" value="NZ_CP014859.1"/>
</dbReference>
<protein>
    <submittedName>
        <fullName evidence="3">Uncharacterized protein</fullName>
    </submittedName>
</protein>
<sequence>MITTVLTWSGIVLGMTMLVLMALSTALPELAERSSFEDNRARNKQAAKAARQAAKRQEESQRRSAALPSIFEHAFASTAQRH</sequence>
<feature type="transmembrane region" description="Helical" evidence="2">
    <location>
        <begin position="6"/>
        <end position="27"/>
    </location>
</feature>
<name>A0AAC9HX03_9PSEU</name>
<reference evidence="4" key="1">
    <citation type="submission" date="2016-03" db="EMBL/GenBank/DDBJ databases">
        <title>Complete genome sequence of the type strain Actinoalloteichus hymeniacidonis DSM 45092.</title>
        <authorList>
            <person name="Schaffert L."/>
            <person name="Albersmeier A."/>
            <person name="Winkler A."/>
            <person name="Kalinowski J."/>
            <person name="Zotchev S."/>
            <person name="Ruckert C."/>
        </authorList>
    </citation>
    <scope>NUCLEOTIDE SEQUENCE [LARGE SCALE GENOMIC DNA]</scope>
    <source>
        <strain evidence="4">HPA177(T) (DSM 45092(T))</strain>
    </source>
</reference>
<evidence type="ECO:0000256" key="1">
    <source>
        <dbReference type="SAM" id="MobiDB-lite"/>
    </source>
</evidence>
<proteinExistence type="predicted"/>
<dbReference type="KEGG" id="ahm:TL08_26255"/>
<dbReference type="Proteomes" id="UP000095210">
    <property type="component" value="Chromosome"/>
</dbReference>
<feature type="region of interest" description="Disordered" evidence="1">
    <location>
        <begin position="33"/>
        <end position="68"/>
    </location>
</feature>
<keyword evidence="2" id="KW-1133">Transmembrane helix</keyword>
<organism evidence="3 4">
    <name type="scientific">Actinoalloteichus hymeniacidonis</name>
    <dbReference type="NCBI Taxonomy" id="340345"/>
    <lineage>
        <taxon>Bacteria</taxon>
        <taxon>Bacillati</taxon>
        <taxon>Actinomycetota</taxon>
        <taxon>Actinomycetes</taxon>
        <taxon>Pseudonocardiales</taxon>
        <taxon>Pseudonocardiaceae</taxon>
        <taxon>Actinoalloteichus</taxon>
    </lineage>
</organism>